<dbReference type="WBParaSite" id="SBAD_0000858601-mRNA-1">
    <property type="protein sequence ID" value="SBAD_0000858601-mRNA-1"/>
    <property type="gene ID" value="SBAD_0000858601"/>
</dbReference>
<proteinExistence type="predicted"/>
<evidence type="ECO:0000313" key="1">
    <source>
        <dbReference type="EMBL" id="VDP16235.1"/>
    </source>
</evidence>
<dbReference type="Proteomes" id="UP000270296">
    <property type="component" value="Unassembled WGS sequence"/>
</dbReference>
<keyword evidence="2" id="KW-1185">Reference proteome</keyword>
<reference evidence="3" key="1">
    <citation type="submission" date="2016-06" db="UniProtKB">
        <authorList>
            <consortium name="WormBaseParasite"/>
        </authorList>
    </citation>
    <scope>IDENTIFICATION</scope>
</reference>
<name>A0A183IXC9_9BILA</name>
<accession>A0A183IXC9</accession>
<evidence type="ECO:0000313" key="3">
    <source>
        <dbReference type="WBParaSite" id="SBAD_0000858601-mRNA-1"/>
    </source>
</evidence>
<dbReference type="EMBL" id="UZAM01011439">
    <property type="protein sequence ID" value="VDP16235.1"/>
    <property type="molecule type" value="Genomic_DNA"/>
</dbReference>
<sequence>MDSQLQLTELPTCFWRPLAIALKSIFSNRFPVKLGHDDCKAKNRISRLSNGSEIRKCYRCRWKRGIRLKKRLNEAIVVVTFTDLSNIVRFLNAGETHHRLDAPLTVGE</sequence>
<dbReference type="AlphaFoldDB" id="A0A183IXC9"/>
<gene>
    <name evidence="1" type="ORF">SBAD_LOCUS8277</name>
</gene>
<organism evidence="3">
    <name type="scientific">Soboliphyme baturini</name>
    <dbReference type="NCBI Taxonomy" id="241478"/>
    <lineage>
        <taxon>Eukaryota</taxon>
        <taxon>Metazoa</taxon>
        <taxon>Ecdysozoa</taxon>
        <taxon>Nematoda</taxon>
        <taxon>Enoplea</taxon>
        <taxon>Dorylaimia</taxon>
        <taxon>Dioctophymatida</taxon>
        <taxon>Dioctophymatoidea</taxon>
        <taxon>Soboliphymatidae</taxon>
        <taxon>Soboliphyme</taxon>
    </lineage>
</organism>
<protein>
    <submittedName>
        <fullName evidence="3">Transposase</fullName>
    </submittedName>
</protein>
<reference evidence="1 2" key="2">
    <citation type="submission" date="2018-11" db="EMBL/GenBank/DDBJ databases">
        <authorList>
            <consortium name="Pathogen Informatics"/>
        </authorList>
    </citation>
    <scope>NUCLEOTIDE SEQUENCE [LARGE SCALE GENOMIC DNA]</scope>
</reference>
<evidence type="ECO:0000313" key="2">
    <source>
        <dbReference type="Proteomes" id="UP000270296"/>
    </source>
</evidence>